<dbReference type="EMBL" id="JADIND010000114">
    <property type="protein sequence ID" value="MBO8430817.1"/>
    <property type="molecule type" value="Genomic_DNA"/>
</dbReference>
<evidence type="ECO:0000313" key="4">
    <source>
        <dbReference type="Proteomes" id="UP000823632"/>
    </source>
</evidence>
<protein>
    <submittedName>
        <fullName evidence="3">Uncharacterized protein</fullName>
    </submittedName>
</protein>
<organism evidence="3 4">
    <name type="scientific">Candidatus Scatousia excrementipullorum</name>
    <dbReference type="NCBI Taxonomy" id="2840936"/>
    <lineage>
        <taxon>Bacteria</taxon>
        <taxon>Candidatus Scatousia</taxon>
    </lineage>
</organism>
<reference evidence="3" key="2">
    <citation type="journal article" date="2021" name="PeerJ">
        <title>Extensive microbial diversity within the chicken gut microbiome revealed by metagenomics and culture.</title>
        <authorList>
            <person name="Gilroy R."/>
            <person name="Ravi A."/>
            <person name="Getino M."/>
            <person name="Pursley I."/>
            <person name="Horton D.L."/>
            <person name="Alikhan N.F."/>
            <person name="Baker D."/>
            <person name="Gharbi K."/>
            <person name="Hall N."/>
            <person name="Watson M."/>
            <person name="Adriaenssens E.M."/>
            <person name="Foster-Nyarko E."/>
            <person name="Jarju S."/>
            <person name="Secka A."/>
            <person name="Antonio M."/>
            <person name="Oren A."/>
            <person name="Chaudhuri R.R."/>
            <person name="La Ragione R."/>
            <person name="Hildebrand F."/>
            <person name="Pallen M.J."/>
        </authorList>
    </citation>
    <scope>NUCLEOTIDE SEQUENCE</scope>
    <source>
        <strain evidence="3">10192</strain>
    </source>
</reference>
<evidence type="ECO:0000256" key="2">
    <source>
        <dbReference type="SAM" id="MobiDB-lite"/>
    </source>
</evidence>
<evidence type="ECO:0000313" key="3">
    <source>
        <dbReference type="EMBL" id="MBO8430817.1"/>
    </source>
</evidence>
<name>A0A9D9DMX7_9BACT</name>
<feature type="region of interest" description="Disordered" evidence="2">
    <location>
        <begin position="274"/>
        <end position="350"/>
    </location>
</feature>
<feature type="compositionally biased region" description="Low complexity" evidence="2">
    <location>
        <begin position="277"/>
        <end position="299"/>
    </location>
</feature>
<reference evidence="3" key="1">
    <citation type="submission" date="2020-10" db="EMBL/GenBank/DDBJ databases">
        <authorList>
            <person name="Gilroy R."/>
        </authorList>
    </citation>
    <scope>NUCLEOTIDE SEQUENCE</scope>
    <source>
        <strain evidence="3">10192</strain>
    </source>
</reference>
<dbReference type="AlphaFoldDB" id="A0A9D9DMX7"/>
<comment type="caution">
    <text evidence="3">The sequence shown here is derived from an EMBL/GenBank/DDBJ whole genome shotgun (WGS) entry which is preliminary data.</text>
</comment>
<gene>
    <name evidence="3" type="ORF">IAC76_05470</name>
</gene>
<accession>A0A9D9DMX7</accession>
<sequence length="350" mass="38597">MVDAISEFNANKPTNPKLDLTLNWNKLTVDEINEYEKQGQEVPEYIKKWAEYVENLENVPDDVTYESYAGKAGVSDYALNGGLFSSQEIVQKNIYTQLGQDTISNIKTMAQQLEDIMKEAEKEVSEAEAGKDGIVDRIQTLQNRISQLKDDKKNPLASMDIIDINNQIKAAGESGITTMDMRLLSLESIGGTVEDAYEMIRGAKGLASTLSGYAGGAPFGNVLVRKYSQELQELSKEHTRDFKSASEEQDQNIETVGGYKSEVASSSNQYIPAGAETSISSDGQSGSQNSDGTTSAATSAKEDEKSAEKKERQTRTTQKTKEEKTKTLADEKILTDPNEILKRKMKRGEI</sequence>
<feature type="compositionally biased region" description="Basic and acidic residues" evidence="2">
    <location>
        <begin position="300"/>
        <end position="350"/>
    </location>
</feature>
<proteinExistence type="predicted"/>
<feature type="coiled-coil region" evidence="1">
    <location>
        <begin position="103"/>
        <end position="151"/>
    </location>
</feature>
<evidence type="ECO:0000256" key="1">
    <source>
        <dbReference type="SAM" id="Coils"/>
    </source>
</evidence>
<keyword evidence="1" id="KW-0175">Coiled coil</keyword>
<dbReference type="Proteomes" id="UP000823632">
    <property type="component" value="Unassembled WGS sequence"/>
</dbReference>